<comment type="caution">
    <text evidence="2">The sequence shown here is derived from an EMBL/GenBank/DDBJ whole genome shotgun (WGS) entry which is preliminary data.</text>
</comment>
<reference evidence="3" key="1">
    <citation type="journal article" date="2019" name="Gigascience">
        <title>De novo genome assembly of the endangered Acer yangbiense, a plant species with extremely small populations endemic to Yunnan Province, China.</title>
        <authorList>
            <person name="Yang J."/>
            <person name="Wariss H.M."/>
            <person name="Tao L."/>
            <person name="Zhang R."/>
            <person name="Yun Q."/>
            <person name="Hollingsworth P."/>
            <person name="Dao Z."/>
            <person name="Luo G."/>
            <person name="Guo H."/>
            <person name="Ma Y."/>
            <person name="Sun W."/>
        </authorList>
    </citation>
    <scope>NUCLEOTIDE SEQUENCE [LARGE SCALE GENOMIC DNA]</scope>
    <source>
        <strain evidence="3">cv. Malutang</strain>
    </source>
</reference>
<gene>
    <name evidence="2" type="ORF">EZV62_015010</name>
</gene>
<dbReference type="EMBL" id="VAHF01000006">
    <property type="protein sequence ID" value="TXG60437.1"/>
    <property type="molecule type" value="Genomic_DNA"/>
</dbReference>
<dbReference type="GO" id="GO:0016020">
    <property type="term" value="C:membrane"/>
    <property type="evidence" value="ECO:0007669"/>
    <property type="project" value="TreeGrafter"/>
</dbReference>
<dbReference type="Pfam" id="PF13961">
    <property type="entry name" value="DUF4219"/>
    <property type="match status" value="1"/>
</dbReference>
<evidence type="ECO:0000313" key="3">
    <source>
        <dbReference type="Proteomes" id="UP000323000"/>
    </source>
</evidence>
<evidence type="ECO:0000313" key="2">
    <source>
        <dbReference type="EMBL" id="TXG60437.1"/>
    </source>
</evidence>
<protein>
    <recommendedName>
        <fullName evidence="1">DUF4219 domain-containing protein</fullName>
    </recommendedName>
</protein>
<dbReference type="InterPro" id="IPR036770">
    <property type="entry name" value="Ankyrin_rpt-contain_sf"/>
</dbReference>
<sequence length="542" mass="62413">MAAGNFGFAGIVTEKLTEENYENWKECLKSYFKAQGLWDVVTGKEAKPEDEDETSPKYQEWMRKNAMALHAIQVSCKADTMSKLRGHESAKFEWQLLAEKSYLPVAESKYVAPVEVTSEITEYQTLYKAVEQGDWNTARDFIRNKPDSVRAKITFNGDRALHIAVMAEQINILKNLIKIMLPQDLELQNEMGYTAFSIAAINGFQEMADKMLNKNPELVKVKDHHGLIPIVVASLYSSKEMVRYLYKKTPHEMLTPENPDRSGATLVNCLLTDEIYDVALHLLQKHPLLGFVKDIHRNYTIRLLAHKPSAFPSGNKYAFLKRLIYSCISVEAEMQNVYDTQESSDEENITRSRPITWLRQVPDLNHLYHKKLRHAEAQKILKCIIQEIPKLSNSELERIGLNKAIYDAIKNGITEFVDEMIETTPEIIWKKDEKGRTIFAHAIVRRQENIFSHVYGLGAKMRIAVIRHDIFHNNFLHLAAKLSPPSRLDRISGAALQMQRELEWFECQLVSLLCFNFLSLLRFSYVRMEAAFLTSQRRVLAN</sequence>
<dbReference type="Gene3D" id="1.25.40.20">
    <property type="entry name" value="Ankyrin repeat-containing domain"/>
    <property type="match status" value="1"/>
</dbReference>
<dbReference type="InterPro" id="IPR025314">
    <property type="entry name" value="DUF4219"/>
</dbReference>
<dbReference type="Pfam" id="PF12796">
    <property type="entry name" value="Ank_2"/>
    <property type="match status" value="1"/>
</dbReference>
<keyword evidence="3" id="KW-1185">Reference proteome</keyword>
<dbReference type="InterPro" id="IPR002110">
    <property type="entry name" value="Ankyrin_rpt"/>
</dbReference>
<dbReference type="OrthoDB" id="1880601at2759"/>
<proteinExistence type="predicted"/>
<dbReference type="Proteomes" id="UP000323000">
    <property type="component" value="Chromosome 6"/>
</dbReference>
<dbReference type="PANTHER" id="PTHR24177:SF335">
    <property type="entry name" value="PGG DOMAIN-CONTAINING PROTEIN"/>
    <property type="match status" value="1"/>
</dbReference>
<evidence type="ECO:0000259" key="1">
    <source>
        <dbReference type="Pfam" id="PF13961"/>
    </source>
</evidence>
<name>A0A5C7HTJ2_9ROSI</name>
<dbReference type="SUPFAM" id="SSF48403">
    <property type="entry name" value="Ankyrin repeat"/>
    <property type="match status" value="1"/>
</dbReference>
<dbReference type="SMART" id="SM00248">
    <property type="entry name" value="ANK"/>
    <property type="match status" value="4"/>
</dbReference>
<feature type="domain" description="DUF4219" evidence="1">
    <location>
        <begin position="16"/>
        <end position="41"/>
    </location>
</feature>
<accession>A0A5C7HTJ2</accession>
<dbReference type="PANTHER" id="PTHR24177">
    <property type="entry name" value="CASKIN"/>
    <property type="match status" value="1"/>
</dbReference>
<organism evidence="2 3">
    <name type="scientific">Acer yangbiense</name>
    <dbReference type="NCBI Taxonomy" id="1000413"/>
    <lineage>
        <taxon>Eukaryota</taxon>
        <taxon>Viridiplantae</taxon>
        <taxon>Streptophyta</taxon>
        <taxon>Embryophyta</taxon>
        <taxon>Tracheophyta</taxon>
        <taxon>Spermatophyta</taxon>
        <taxon>Magnoliopsida</taxon>
        <taxon>eudicotyledons</taxon>
        <taxon>Gunneridae</taxon>
        <taxon>Pentapetalae</taxon>
        <taxon>rosids</taxon>
        <taxon>malvids</taxon>
        <taxon>Sapindales</taxon>
        <taxon>Sapindaceae</taxon>
        <taxon>Hippocastanoideae</taxon>
        <taxon>Acereae</taxon>
        <taxon>Acer</taxon>
    </lineage>
</organism>
<dbReference type="AlphaFoldDB" id="A0A5C7HTJ2"/>